<gene>
    <name evidence="3" type="ORF">TrCOL_g2394</name>
</gene>
<proteinExistence type="predicted"/>
<organism evidence="3 4">
    <name type="scientific">Triparma columacea</name>
    <dbReference type="NCBI Taxonomy" id="722753"/>
    <lineage>
        <taxon>Eukaryota</taxon>
        <taxon>Sar</taxon>
        <taxon>Stramenopiles</taxon>
        <taxon>Ochrophyta</taxon>
        <taxon>Bolidophyceae</taxon>
        <taxon>Parmales</taxon>
        <taxon>Triparmaceae</taxon>
        <taxon>Triparma</taxon>
    </lineage>
</organism>
<feature type="transmembrane region" description="Helical" evidence="2">
    <location>
        <begin position="1037"/>
        <end position="1063"/>
    </location>
</feature>
<keyword evidence="2" id="KW-1133">Transmembrane helix</keyword>
<dbReference type="OrthoDB" id="422471at2759"/>
<keyword evidence="4" id="KW-1185">Reference proteome</keyword>
<dbReference type="Pfam" id="PF04403">
    <property type="entry name" value="PqiA"/>
    <property type="match status" value="2"/>
</dbReference>
<comment type="caution">
    <text evidence="3">The sequence shown here is derived from an EMBL/GenBank/DDBJ whole genome shotgun (WGS) entry which is preliminary data.</text>
</comment>
<feature type="transmembrane region" description="Helical" evidence="2">
    <location>
        <begin position="1288"/>
        <end position="1313"/>
    </location>
</feature>
<feature type="compositionally biased region" description="Basic residues" evidence="1">
    <location>
        <begin position="897"/>
        <end position="908"/>
    </location>
</feature>
<keyword evidence="2" id="KW-0472">Membrane</keyword>
<feature type="transmembrane region" description="Helical" evidence="2">
    <location>
        <begin position="1255"/>
        <end position="1276"/>
    </location>
</feature>
<dbReference type="PANTHER" id="PTHR34730:SF1">
    <property type="entry name" value="PARAQUAT-INDUCIBLE PROTEIN A"/>
    <property type="match status" value="1"/>
</dbReference>
<evidence type="ECO:0000256" key="1">
    <source>
        <dbReference type="SAM" id="MobiDB-lite"/>
    </source>
</evidence>
<evidence type="ECO:0000313" key="4">
    <source>
        <dbReference type="Proteomes" id="UP001165065"/>
    </source>
</evidence>
<feature type="region of interest" description="Disordered" evidence="1">
    <location>
        <begin position="892"/>
        <end position="962"/>
    </location>
</feature>
<feature type="compositionally biased region" description="Acidic residues" evidence="1">
    <location>
        <begin position="1435"/>
        <end position="1444"/>
    </location>
</feature>
<evidence type="ECO:0000313" key="3">
    <source>
        <dbReference type="EMBL" id="GMI21289.1"/>
    </source>
</evidence>
<feature type="region of interest" description="Disordered" evidence="1">
    <location>
        <begin position="1429"/>
        <end position="1461"/>
    </location>
</feature>
<feature type="transmembrane region" description="Helical" evidence="2">
    <location>
        <begin position="1182"/>
        <end position="1203"/>
    </location>
</feature>
<accession>A0A9W7FUX9</accession>
<keyword evidence="2" id="KW-0812">Transmembrane</keyword>
<feature type="compositionally biased region" description="Acidic residues" evidence="1">
    <location>
        <begin position="952"/>
        <end position="962"/>
    </location>
</feature>
<feature type="transmembrane region" description="Helical" evidence="2">
    <location>
        <begin position="1125"/>
        <end position="1146"/>
    </location>
</feature>
<sequence length="1461" mass="159560">MVMKSVKMADEGGAILDPSAVDLPSNLAIDLDVDTHLDSHFDSHVDSNIDPCISGDNYDPLDCWLYKLQIGPFDIPDIPVDDSGKQYIDIIGLTCSQFLLDSITSSYNQKGSHSLTLSINAIVAHCKGDVTYRNGVKDISASLTAALGTGDDCDYNKDCGPSYLSADMDFSADPATYPNLPKPDYMATNATVTVTDAALHAPWEELEFKAKDDGIFVDGVIAFLNTQTVKKNFISPAISSSLSPLVKNIGPLISPLLTTFLRKIDDKLLTVVSNTPSPDPIPPPGTHLVNWNNAGRVEGVMKALNNFLANHITGNDSPGILTCGRKDRGGLDGLIDRITEEGKIQKIFNKVNQTFTIPGYADLTVGIKYLNISGLDTITDLSILSPTSDHSLTTGISASSFNASIGVYINVDPIPGGAVQGGTLKEEFNLGLTLEDLQIFARLFLGVDAPSLSNLTVYQILNPNAHTKFHEHMMVDWTCALSTLWNATVTDLKTVLKLEDLYLHADDELKVNSLEAEVDKLVDDALSLFVGDYNELVTDSLAGVVQGPVRNLVNGLLDELVEDVEKAVVNDEPCTPPLDLNETGSEYLHFDESKVLTVLSVAVNTLLGVDGVNDALECTAAYVENEGWVKNWNFTYESGEEGPAPGLKVVVKDLKFGNVGNLYKFEVLKSEKDHYHLINDLGFADCKEKGDVHDPACSPFTVGATVHVEYPEYLVDDTLTLNVSLGDFGVNLGTSAFFSVSKFGSLPMKSLSNPQCMLSALDNFTLYSNEDVELGAFEAVVHAILTSKREEGYHSLDKKLHGPSLTSSLEQLLGSALSTFVASANSYISTSLYAAPYLCANQTVPPVPNPDDSDDGKNQAPLWFSGIAMIVYAALAVLGAFIYAQKYRGRGTEEGRRKRMKRKRRRKESRANSREGGALGYALEDEGEMGTGGMEKPLLDPNRGQSSLIEREGEEEEEEEEIDWADSLMFDPNIPAFIRFAIPVTLVGTMVLFLTANLGVGALVDLSLTLNAELYNIPSLFAFTLANSVHDMWQAGVYPLSILIALCSGGWPYLKLLLMLFAWSSPVKIISVKRRENLLMWLDALGKYSLVDAYVLVMMMVAFRFHIALSDQDLDADVLVTPQYGFYGFLLGTMTSLALGHIILAFHRHAIADFVLEEGGGTESMMNHVFRGREGEAYKIRAWGKAATFLVLIAAIALLGLGVCRESFEFTFKGAAGMVLAPEDRTAAYSVVSLGLQIPASVDNPEDFGIRWIEITYYLFALGMPFSCLTVMLILFVMPMKKRTASRVYVLAEVCNAWSAMEVFMISVVAALLEIQQFAAFIVGDKCDPINAFLEKYFDEQLDGDDVCFDVVATLAPDCAYLFTGAALNTIVSWSMLRMAHSALDERLERKSQGGGRDGQEEEGKGHFVNMLKDSFLGRLLFVEVEKERYRGRTEEEDDEEEGMDGGGIYSSSMIKGPRAG</sequence>
<feature type="transmembrane region" description="Helical" evidence="2">
    <location>
        <begin position="977"/>
        <end position="1004"/>
    </location>
</feature>
<feature type="transmembrane region" description="Helical" evidence="2">
    <location>
        <begin position="1084"/>
        <end position="1105"/>
    </location>
</feature>
<protein>
    <submittedName>
        <fullName evidence="3">Uncharacterized protein</fullName>
    </submittedName>
</protein>
<feature type="transmembrane region" description="Helical" evidence="2">
    <location>
        <begin position="862"/>
        <end position="884"/>
    </location>
</feature>
<dbReference type="EMBL" id="BRYA01000528">
    <property type="protein sequence ID" value="GMI21289.1"/>
    <property type="molecule type" value="Genomic_DNA"/>
</dbReference>
<dbReference type="Proteomes" id="UP001165065">
    <property type="component" value="Unassembled WGS sequence"/>
</dbReference>
<dbReference type="InterPro" id="IPR007498">
    <property type="entry name" value="PqiA-like"/>
</dbReference>
<reference evidence="4" key="1">
    <citation type="journal article" date="2023" name="Commun. Biol.">
        <title>Genome analysis of Parmales, the sister group of diatoms, reveals the evolutionary specialization of diatoms from phago-mixotrophs to photoautotrophs.</title>
        <authorList>
            <person name="Ban H."/>
            <person name="Sato S."/>
            <person name="Yoshikawa S."/>
            <person name="Yamada K."/>
            <person name="Nakamura Y."/>
            <person name="Ichinomiya M."/>
            <person name="Sato N."/>
            <person name="Blanc-Mathieu R."/>
            <person name="Endo H."/>
            <person name="Kuwata A."/>
            <person name="Ogata H."/>
        </authorList>
    </citation>
    <scope>NUCLEOTIDE SEQUENCE [LARGE SCALE GENOMIC DNA]</scope>
</reference>
<dbReference type="PANTHER" id="PTHR34730">
    <property type="entry name" value="UNNAMED PRODUCT"/>
    <property type="match status" value="1"/>
</dbReference>
<name>A0A9W7FUX9_9STRA</name>
<evidence type="ECO:0000256" key="2">
    <source>
        <dbReference type="SAM" id="Phobius"/>
    </source>
</evidence>